<keyword evidence="3" id="KW-1133">Transmembrane helix</keyword>
<dbReference type="InterPro" id="IPR013098">
    <property type="entry name" value="Ig_I-set"/>
</dbReference>
<dbReference type="Proteomes" id="UP000887566">
    <property type="component" value="Unplaced"/>
</dbReference>
<keyword evidence="2" id="KW-1015">Disulfide bond</keyword>
<accession>A0A914V2V1</accession>
<evidence type="ECO:0000256" key="4">
    <source>
        <dbReference type="SAM" id="SignalP"/>
    </source>
</evidence>
<dbReference type="GO" id="GO:0016020">
    <property type="term" value="C:membrane"/>
    <property type="evidence" value="ECO:0007669"/>
    <property type="project" value="UniProtKB-SubCell"/>
</dbReference>
<dbReference type="SMART" id="SM00408">
    <property type="entry name" value="IGc2"/>
    <property type="match status" value="6"/>
</dbReference>
<feature type="domain" description="Ig-like" evidence="5">
    <location>
        <begin position="692"/>
        <end position="761"/>
    </location>
</feature>
<dbReference type="Gene3D" id="2.60.40.10">
    <property type="entry name" value="Immunoglobulins"/>
    <property type="match status" value="7"/>
</dbReference>
<dbReference type="InterPro" id="IPR007110">
    <property type="entry name" value="Ig-like_dom"/>
</dbReference>
<dbReference type="SMART" id="SM00409">
    <property type="entry name" value="IG"/>
    <property type="match status" value="6"/>
</dbReference>
<keyword evidence="6" id="KW-1185">Reference proteome</keyword>
<keyword evidence="3" id="KW-0472">Membrane</keyword>
<dbReference type="InterPro" id="IPR003598">
    <property type="entry name" value="Ig_sub2"/>
</dbReference>
<keyword evidence="3" id="KW-0812">Transmembrane</keyword>
<dbReference type="PROSITE" id="PS50835">
    <property type="entry name" value="IG_LIKE"/>
    <property type="match status" value="7"/>
</dbReference>
<evidence type="ECO:0000313" key="7">
    <source>
        <dbReference type="WBParaSite" id="PSAMB.scaffold1481size30961.g13293.t1"/>
    </source>
</evidence>
<organism evidence="6 7">
    <name type="scientific">Plectus sambesii</name>
    <dbReference type="NCBI Taxonomy" id="2011161"/>
    <lineage>
        <taxon>Eukaryota</taxon>
        <taxon>Metazoa</taxon>
        <taxon>Ecdysozoa</taxon>
        <taxon>Nematoda</taxon>
        <taxon>Chromadorea</taxon>
        <taxon>Plectida</taxon>
        <taxon>Plectina</taxon>
        <taxon>Plectoidea</taxon>
        <taxon>Plectidae</taxon>
        <taxon>Plectus</taxon>
    </lineage>
</organism>
<keyword evidence="1" id="KW-0677">Repeat</keyword>
<sequence length="761" mass="84561">MLARWLVWAILIALIWDGQSVCGAASLKSTSAQYRSRAAAAAHATDASERLTQHCCHYWRPPRLFFRTFFGVGTGNMAVMVSTLLLLLAALTAQASQPKRCTNSDSFYFNVQPKSIQVKEGGRAFLECNVSNRCNIHFHWTLDERVVLNTTRRYQNGSNLIINRVNRTEDAGNFHCVATYATIARESQPAQLSIMWLSQNASVVLESPASTTEANAGGYDELRLRCAADGSDDLEYSWFYNGRVVKRAERTEIKAEYLTVRRPTAGDNGIYSCKVENQAGAVSSAHNFALSIQEEGIPIIATLPQDVIAPVGARVQLDCAYYNASQVKWRRVVNSNKALTGLSQLATQLNNGTLIISSVTLADQGPYECLGFTDTAKIQQAYVAQLTIASLKEFGESSFEPIKHLYAVGHGKRFEVACAPPAGFPEPQAYWTRDGRRLSSAGRVRSEGLQLVIDEAGQADGGKYVCIAENMAGRREGVLTVVVTAPPKIIRHPGSKDLLEGQNVYFDCKAEATPYPATSIEWEKDGEPVRAAPPRSAEPNRIQWNTENGSLSILNVELTDQGQYTCIVTTEGQDPVRSKEAELLVRKRLQFSPKPVDRKFEMGIEAQIPCTATGEIPPVIKWVQTKKLDIEGNVVEDYRPPRTQFLENVRSHNGTLYFAHIGFENAGVYLCAAVSKQGVIQEEIRVEVYVTPRYVKSPENKTVSEKRDVFYDCHAIGTPTPHVHWYFEGVAFDDQPNKIPFKNYEIFPNNTLVIRQTIIEN</sequence>
<dbReference type="InterPro" id="IPR036179">
    <property type="entry name" value="Ig-like_dom_sf"/>
</dbReference>
<feature type="domain" description="Ig-like" evidence="5">
    <location>
        <begin position="487"/>
        <end position="582"/>
    </location>
</feature>
<dbReference type="GO" id="GO:0098609">
    <property type="term" value="P:cell-cell adhesion"/>
    <property type="evidence" value="ECO:0007669"/>
    <property type="project" value="TreeGrafter"/>
</dbReference>
<feature type="transmembrane region" description="Helical" evidence="3">
    <location>
        <begin position="69"/>
        <end position="91"/>
    </location>
</feature>
<dbReference type="Pfam" id="PF13927">
    <property type="entry name" value="Ig_3"/>
    <property type="match status" value="3"/>
</dbReference>
<reference evidence="7" key="1">
    <citation type="submission" date="2022-11" db="UniProtKB">
        <authorList>
            <consortium name="WormBaseParasite"/>
        </authorList>
    </citation>
    <scope>IDENTIFICATION</scope>
</reference>
<evidence type="ECO:0000256" key="1">
    <source>
        <dbReference type="ARBA" id="ARBA00022737"/>
    </source>
</evidence>
<protein>
    <submittedName>
        <fullName evidence="7">Ig-like domain-containing protein</fullName>
    </submittedName>
</protein>
<feature type="domain" description="Ig-like" evidence="5">
    <location>
        <begin position="189"/>
        <end position="291"/>
    </location>
</feature>
<dbReference type="InterPro" id="IPR013783">
    <property type="entry name" value="Ig-like_fold"/>
</dbReference>
<feature type="domain" description="Ig-like" evidence="5">
    <location>
        <begin position="401"/>
        <end position="484"/>
    </location>
</feature>
<dbReference type="AlphaFoldDB" id="A0A914V2V1"/>
<dbReference type="InterPro" id="IPR003599">
    <property type="entry name" value="Ig_sub"/>
</dbReference>
<evidence type="ECO:0000256" key="3">
    <source>
        <dbReference type="SAM" id="Phobius"/>
    </source>
</evidence>
<evidence type="ECO:0000256" key="2">
    <source>
        <dbReference type="ARBA" id="ARBA00023157"/>
    </source>
</evidence>
<keyword evidence="4" id="KW-0732">Signal</keyword>
<feature type="domain" description="Ig-like" evidence="5">
    <location>
        <begin position="98"/>
        <end position="187"/>
    </location>
</feature>
<name>A0A914V2V1_9BILA</name>
<feature type="chain" id="PRO_5037470951" evidence="4">
    <location>
        <begin position="21"/>
        <end position="761"/>
    </location>
</feature>
<evidence type="ECO:0000259" key="5">
    <source>
        <dbReference type="PROSITE" id="PS50835"/>
    </source>
</evidence>
<feature type="domain" description="Ig-like" evidence="5">
    <location>
        <begin position="298"/>
        <end position="379"/>
    </location>
</feature>
<feature type="signal peptide" evidence="4">
    <location>
        <begin position="1"/>
        <end position="20"/>
    </location>
</feature>
<dbReference type="WBParaSite" id="PSAMB.scaffold1481size30961.g13293.t1">
    <property type="protein sequence ID" value="PSAMB.scaffold1481size30961.g13293.t1"/>
    <property type="gene ID" value="PSAMB.scaffold1481size30961.g13293"/>
</dbReference>
<dbReference type="Pfam" id="PF07679">
    <property type="entry name" value="I-set"/>
    <property type="match status" value="2"/>
</dbReference>
<proteinExistence type="predicted"/>
<dbReference type="PANTHER" id="PTHR44170:SF6">
    <property type="entry name" value="CONTACTIN"/>
    <property type="match status" value="1"/>
</dbReference>
<evidence type="ECO:0000313" key="6">
    <source>
        <dbReference type="Proteomes" id="UP000887566"/>
    </source>
</evidence>
<dbReference type="PANTHER" id="PTHR44170">
    <property type="entry name" value="PROTEIN SIDEKICK"/>
    <property type="match status" value="1"/>
</dbReference>
<dbReference type="SUPFAM" id="SSF48726">
    <property type="entry name" value="Immunoglobulin"/>
    <property type="match status" value="6"/>
</dbReference>
<feature type="domain" description="Ig-like" evidence="5">
    <location>
        <begin position="593"/>
        <end position="687"/>
    </location>
</feature>